<name>A0A8T6Z4H5_9BURK</name>
<gene>
    <name evidence="2" type="ORF">NH14_003180</name>
</gene>
<evidence type="ECO:0000256" key="1">
    <source>
        <dbReference type="SAM" id="MobiDB-lite"/>
    </source>
</evidence>
<dbReference type="RefSeq" id="WP_152617051.1">
    <property type="nucleotide sequence ID" value="NZ_CADFGF010000002.1"/>
</dbReference>
<sequence length="125" mass="13779">MPLTVAPTFVIGVPDGKPRPRSRRKTRATRKDHSVYRIRIQPARHLAPRAGTVNAYCAGAWIAPSGFGHEAEIQQAENTGVNADLKKPMLPDDLLAVVARFKPSCASVRQRRRPAERRKAASDMA</sequence>
<comment type="caution">
    <text evidence="2">The sequence shown here is derived from an EMBL/GenBank/DDBJ whole genome shotgun (WGS) entry which is preliminary data.</text>
</comment>
<organism evidence="2 3">
    <name type="scientific">Paraburkholderia sacchari</name>
    <dbReference type="NCBI Taxonomy" id="159450"/>
    <lineage>
        <taxon>Bacteria</taxon>
        <taxon>Pseudomonadati</taxon>
        <taxon>Pseudomonadota</taxon>
        <taxon>Betaproteobacteria</taxon>
        <taxon>Burkholderiales</taxon>
        <taxon>Burkholderiaceae</taxon>
        <taxon>Paraburkholderia</taxon>
    </lineage>
</organism>
<evidence type="ECO:0000313" key="2">
    <source>
        <dbReference type="EMBL" id="NLP60167.1"/>
    </source>
</evidence>
<dbReference type="Proteomes" id="UP000030460">
    <property type="component" value="Unassembled WGS sequence"/>
</dbReference>
<protein>
    <recommendedName>
        <fullName evidence="4">Response regulatory domain-containing protein</fullName>
    </recommendedName>
</protein>
<reference evidence="2" key="1">
    <citation type="journal article" date="2015" name="Genome Announc.">
        <title>Draft Genome Sequence of the Polyhydroxyalkanoate-Producing Bacterium Burkholderia sacchari LMG 19450 Isolated from Brazilian Sugarcane Plantation Soil.</title>
        <authorList>
            <person name="Alexandrino P.M."/>
            <person name="Mendonca T.T."/>
            <person name="Guaman Bautista L.P."/>
            <person name="Cherix J."/>
            <person name="Lozano-Sakalauskas G.C."/>
            <person name="Fujita A."/>
            <person name="Ramos Filho E."/>
            <person name="Long P."/>
            <person name="Padilla G."/>
            <person name="Taciro M.K."/>
            <person name="Gomez J.G."/>
            <person name="Silva L.F."/>
        </authorList>
    </citation>
    <scope>NUCLEOTIDE SEQUENCE</scope>
    <source>
        <strain evidence="2">LMG 19450</strain>
    </source>
</reference>
<reference evidence="2" key="2">
    <citation type="submission" date="2020-04" db="EMBL/GenBank/DDBJ databases">
        <authorList>
            <person name="Alexandrino P."/>
            <person name="Mendonca T."/>
            <person name="Guaman L."/>
            <person name="Cherix J."/>
            <person name="Lozano-Sakalauskas G."/>
            <person name="Fujita A."/>
            <person name="Filho E.R."/>
            <person name="Long P."/>
            <person name="Padilla G."/>
            <person name="Taciro M.K."/>
            <person name="Gomez J.G."/>
            <person name="Silva L.F."/>
            <person name="Torres M."/>
        </authorList>
    </citation>
    <scope>NUCLEOTIDE SEQUENCE</scope>
    <source>
        <strain evidence="2">LMG 19450</strain>
    </source>
</reference>
<proteinExistence type="predicted"/>
<evidence type="ECO:0008006" key="4">
    <source>
        <dbReference type="Google" id="ProtNLM"/>
    </source>
</evidence>
<accession>A0A8T6Z4H5</accession>
<feature type="region of interest" description="Disordered" evidence="1">
    <location>
        <begin position="11"/>
        <end position="33"/>
    </location>
</feature>
<keyword evidence="3" id="KW-1185">Reference proteome</keyword>
<evidence type="ECO:0000313" key="3">
    <source>
        <dbReference type="Proteomes" id="UP000030460"/>
    </source>
</evidence>
<feature type="region of interest" description="Disordered" evidence="1">
    <location>
        <begin position="106"/>
        <end position="125"/>
    </location>
</feature>
<feature type="compositionally biased region" description="Basic residues" evidence="1">
    <location>
        <begin position="19"/>
        <end position="28"/>
    </location>
</feature>
<dbReference type="AlphaFoldDB" id="A0A8T6Z4H5"/>
<dbReference type="EMBL" id="JTDB02000001">
    <property type="protein sequence ID" value="NLP60167.1"/>
    <property type="molecule type" value="Genomic_DNA"/>
</dbReference>